<dbReference type="NCBIfam" id="TIGR01524">
    <property type="entry name" value="ATPase-IIIB_Mg"/>
    <property type="match status" value="1"/>
</dbReference>
<comment type="function">
    <text evidence="1">Mediates magnesium influx to the cytosol.</text>
</comment>
<evidence type="ECO:0000256" key="9">
    <source>
        <dbReference type="ARBA" id="ARBA00022692"/>
    </source>
</evidence>
<keyword evidence="12" id="KW-0460">Magnesium</keyword>
<dbReference type="InterPro" id="IPR001757">
    <property type="entry name" value="P_typ_ATPase"/>
</dbReference>
<dbReference type="Gene3D" id="3.40.50.1000">
    <property type="entry name" value="HAD superfamily/HAD-like"/>
    <property type="match status" value="1"/>
</dbReference>
<comment type="subcellular location">
    <subcellularLocation>
        <location evidence="2">Cell inner membrane</location>
        <topology evidence="2">Multi-pass membrane protein</topology>
    </subcellularLocation>
</comment>
<evidence type="ECO:0000256" key="16">
    <source>
        <dbReference type="ARBA" id="ARBA00029806"/>
    </source>
</evidence>
<dbReference type="InterPro" id="IPR006068">
    <property type="entry name" value="ATPase_P-typ_cation-transptr_C"/>
</dbReference>
<organism evidence="20 21">
    <name type="scientific">[Clostridium] clostridioforme 90A8</name>
    <dbReference type="NCBI Taxonomy" id="999408"/>
    <lineage>
        <taxon>Bacteria</taxon>
        <taxon>Bacillati</taxon>
        <taxon>Bacillota</taxon>
        <taxon>Clostridia</taxon>
        <taxon>Lachnospirales</taxon>
        <taxon>Lachnospiraceae</taxon>
        <taxon>Enterocloster</taxon>
    </lineage>
</organism>
<dbReference type="InterPro" id="IPR008250">
    <property type="entry name" value="ATPase_P-typ_transduc_dom_A_sf"/>
</dbReference>
<evidence type="ECO:0000313" key="20">
    <source>
        <dbReference type="EMBL" id="ENZ13049.1"/>
    </source>
</evidence>
<dbReference type="SFLD" id="SFLDG00002">
    <property type="entry name" value="C1.7:_P-type_atpase_like"/>
    <property type="match status" value="1"/>
</dbReference>
<dbReference type="InterPro" id="IPR023299">
    <property type="entry name" value="ATPase_P-typ_cyto_dom_N"/>
</dbReference>
<keyword evidence="13" id="KW-1278">Translocase</keyword>
<dbReference type="InterPro" id="IPR023214">
    <property type="entry name" value="HAD_sf"/>
</dbReference>
<dbReference type="GO" id="GO:0015444">
    <property type="term" value="F:P-type magnesium transporter activity"/>
    <property type="evidence" value="ECO:0007669"/>
    <property type="project" value="UniProtKB-EC"/>
</dbReference>
<evidence type="ECO:0000256" key="1">
    <source>
        <dbReference type="ARBA" id="ARBA00003954"/>
    </source>
</evidence>
<keyword evidence="14 18" id="KW-1133">Transmembrane helix</keyword>
<feature type="transmembrane region" description="Helical" evidence="18">
    <location>
        <begin position="96"/>
        <end position="115"/>
    </location>
</feature>
<keyword evidence="8" id="KW-0597">Phosphoprotein</keyword>
<feature type="transmembrane region" description="Helical" evidence="18">
    <location>
        <begin position="70"/>
        <end position="90"/>
    </location>
</feature>
<dbReference type="Proteomes" id="UP000013085">
    <property type="component" value="Unassembled WGS sequence"/>
</dbReference>
<feature type="transmembrane region" description="Helical" evidence="18">
    <location>
        <begin position="671"/>
        <end position="695"/>
    </location>
</feature>
<dbReference type="SFLD" id="SFLDF00027">
    <property type="entry name" value="p-type_atpase"/>
    <property type="match status" value="1"/>
</dbReference>
<evidence type="ECO:0000256" key="2">
    <source>
        <dbReference type="ARBA" id="ARBA00004429"/>
    </source>
</evidence>
<dbReference type="InterPro" id="IPR059000">
    <property type="entry name" value="ATPase_P-type_domA"/>
</dbReference>
<keyword evidence="10" id="KW-0547">Nucleotide-binding</keyword>
<dbReference type="PANTHER" id="PTHR42861">
    <property type="entry name" value="CALCIUM-TRANSPORTING ATPASE"/>
    <property type="match status" value="1"/>
</dbReference>
<dbReference type="GO" id="GO:0005524">
    <property type="term" value="F:ATP binding"/>
    <property type="evidence" value="ECO:0007669"/>
    <property type="project" value="UniProtKB-KW"/>
</dbReference>
<comment type="similarity">
    <text evidence="3">Belongs to the cation transport ATPase (P-type) (TC 3.A.3) family. Type IIIB subfamily.</text>
</comment>
<keyword evidence="9 18" id="KW-0812">Transmembrane</keyword>
<dbReference type="InterPro" id="IPR018303">
    <property type="entry name" value="ATPase_P-typ_P_site"/>
</dbReference>
<dbReference type="SFLD" id="SFLDS00003">
    <property type="entry name" value="Haloacid_Dehalogenase"/>
    <property type="match status" value="1"/>
</dbReference>
<dbReference type="Pfam" id="PF00122">
    <property type="entry name" value="E1-E2_ATPase"/>
    <property type="match status" value="1"/>
</dbReference>
<feature type="transmembrane region" description="Helical" evidence="18">
    <location>
        <begin position="288"/>
        <end position="312"/>
    </location>
</feature>
<feature type="transmembrane region" description="Helical" evidence="18">
    <location>
        <begin position="258"/>
        <end position="282"/>
    </location>
</feature>
<dbReference type="InterPro" id="IPR023298">
    <property type="entry name" value="ATPase_P-typ_TM_dom_sf"/>
</dbReference>
<comment type="catalytic activity">
    <reaction evidence="17">
        <text>Mg(2+)(out) + ATP + H2O = Mg(2+)(in) + ADP + phosphate + H(+)</text>
        <dbReference type="Rhea" id="RHEA:10260"/>
        <dbReference type="ChEBI" id="CHEBI:15377"/>
        <dbReference type="ChEBI" id="CHEBI:15378"/>
        <dbReference type="ChEBI" id="CHEBI:18420"/>
        <dbReference type="ChEBI" id="CHEBI:30616"/>
        <dbReference type="ChEBI" id="CHEBI:43474"/>
        <dbReference type="ChEBI" id="CHEBI:456216"/>
        <dbReference type="EC" id="7.2.2.14"/>
    </reaction>
</comment>
<protein>
    <recommendedName>
        <fullName evidence="5">Magnesium-transporting ATPase, P-type 1</fullName>
        <ecNumber evidence="4">7.2.2.14</ecNumber>
    </recommendedName>
    <alternativeName>
        <fullName evidence="16">Mg(2+) transport ATPase, P-type 1</fullName>
    </alternativeName>
</protein>
<dbReference type="InterPro" id="IPR006415">
    <property type="entry name" value="P-type_ATPase_IIIB"/>
</dbReference>
<evidence type="ECO:0000256" key="7">
    <source>
        <dbReference type="ARBA" id="ARBA00022519"/>
    </source>
</evidence>
<evidence type="ECO:0000259" key="19">
    <source>
        <dbReference type="SMART" id="SM00831"/>
    </source>
</evidence>
<dbReference type="AlphaFoldDB" id="A0A0E2HLZ6"/>
<evidence type="ECO:0000256" key="15">
    <source>
        <dbReference type="ARBA" id="ARBA00023136"/>
    </source>
</evidence>
<evidence type="ECO:0000256" key="13">
    <source>
        <dbReference type="ARBA" id="ARBA00022967"/>
    </source>
</evidence>
<evidence type="ECO:0000256" key="12">
    <source>
        <dbReference type="ARBA" id="ARBA00022842"/>
    </source>
</evidence>
<gene>
    <name evidence="20" type="ORF">HMPREF1090_03330</name>
</gene>
<dbReference type="Pfam" id="PF00689">
    <property type="entry name" value="Cation_ATPase_C"/>
    <property type="match status" value="1"/>
</dbReference>
<evidence type="ECO:0000256" key="5">
    <source>
        <dbReference type="ARBA" id="ARBA00013555"/>
    </source>
</evidence>
<keyword evidence="15 18" id="KW-0472">Membrane</keyword>
<dbReference type="SUPFAM" id="SSF81653">
    <property type="entry name" value="Calcium ATPase, transduction domain A"/>
    <property type="match status" value="1"/>
</dbReference>
<name>A0A0E2HLZ6_9FIRM</name>
<reference evidence="20 21" key="1">
    <citation type="submission" date="2013-01" db="EMBL/GenBank/DDBJ databases">
        <title>The Genome Sequence of Clostridium clostridioforme 90A8.</title>
        <authorList>
            <consortium name="The Broad Institute Genome Sequencing Platform"/>
            <person name="Earl A."/>
            <person name="Ward D."/>
            <person name="Feldgarden M."/>
            <person name="Gevers D."/>
            <person name="Courvalin P."/>
            <person name="Lambert T."/>
            <person name="Walker B."/>
            <person name="Young S.K."/>
            <person name="Zeng Q."/>
            <person name="Gargeya S."/>
            <person name="Fitzgerald M."/>
            <person name="Haas B."/>
            <person name="Abouelleil A."/>
            <person name="Alvarado L."/>
            <person name="Arachchi H.M."/>
            <person name="Berlin A.M."/>
            <person name="Chapman S.B."/>
            <person name="Dewar J."/>
            <person name="Goldberg J."/>
            <person name="Griggs A."/>
            <person name="Gujja S."/>
            <person name="Hansen M."/>
            <person name="Howarth C."/>
            <person name="Imamovic A."/>
            <person name="Larimer J."/>
            <person name="McCowan C."/>
            <person name="Murphy C."/>
            <person name="Neiman D."/>
            <person name="Pearson M."/>
            <person name="Priest M."/>
            <person name="Roberts A."/>
            <person name="Saif S."/>
            <person name="Shea T."/>
            <person name="Sisk P."/>
            <person name="Sykes S."/>
            <person name="Wortman J."/>
            <person name="Nusbaum C."/>
            <person name="Birren B."/>
        </authorList>
    </citation>
    <scope>NUCLEOTIDE SEQUENCE [LARGE SCALE GENOMIC DNA]</scope>
    <source>
        <strain evidence="20 21">90A8</strain>
    </source>
</reference>
<dbReference type="InterPro" id="IPR004014">
    <property type="entry name" value="ATPase_P-typ_cation-transptr_N"/>
</dbReference>
<dbReference type="Gene3D" id="2.70.150.10">
    <property type="entry name" value="Calcium-transporting ATPase, cytoplasmic transduction domain A"/>
    <property type="match status" value="1"/>
</dbReference>
<evidence type="ECO:0000256" key="6">
    <source>
        <dbReference type="ARBA" id="ARBA00022475"/>
    </source>
</evidence>
<sequence>MPKSTLFDSRIKKYAYYEAEEIYREIGTSKDGLTGEQVEMMQQRYGVNSFITKKKDTTIHRLRRAFVNPFNVILFVLGMISLVTDVFLASNFAKNATTAIIIFSMILIGGMIRLVQELRAKNAAKQLDRLLHESITVKREGELIEIPVEELVVGDIVLFSAGDRVPADIRLTEVTDLFISQASITGESAILEKNCRTHNHGSQITLTQLENLVFMATTVISGKGEGIVLAVGEDTLYGSFAKPDSDDKNSFQNGAGSIAWVMLRFMAVLVPIVFVLLGITGGKWLESFAFALSVAVGLMPEMLPMVITACLAKGSLTMSRKQTIIKDINAMQGFGSMDVLCMDKTGTLTNESILLEYYMDVLGNENTEVLDLAFLNSSYHSGVHNPIDNAILACQTMPGRETHYTNLLTQYQKIGEIPFDYARKLVSTLVTGRNGESQLIMKGDISHIVARCSHVEYRGEILPIEKGGIQSVAAVVDEMLQDGMKVIAVAQKNMGYKKQIIPADETGMILMGYLAFFDAPKKTAKASVAALKRLKVAPKILTGDQVDVAVSVCQRVEISSETVLTGARLDEMTDSELSMAVEEIHVFAELTPGQKIRLVSALRQNGHTVGFLGDGINDIPALCEANVGISVDTAVDAAKDAADVVLLQKDLGVLEQGILEGRKTFTNMLKYIKITASSNFGNILSIVCASAFLPFLPVTSVQILLLNLLYDILCIVLPWDNVDEEETLSPRDWSGRTLGRFMLSFGPISSLFDIVTFLFLYYFLCPMLCGGATYLNLTSPALRLQYVSLFQTGWFLESMWTQVLILHFLRTRRIPFVQSRPSAPVICITLTGIVAFTAITFTGGALLFGLTKLPFGYFVFLLTVALLYMLLTTVAKYFYQKKYHELI</sequence>
<dbReference type="InterPro" id="IPR044492">
    <property type="entry name" value="P_typ_ATPase_HD_dom"/>
</dbReference>
<feature type="transmembrane region" description="Helical" evidence="18">
    <location>
        <begin position="821"/>
        <end position="849"/>
    </location>
</feature>
<feature type="transmembrane region" description="Helical" evidence="18">
    <location>
        <begin position="855"/>
        <end position="879"/>
    </location>
</feature>
<comment type="caution">
    <text evidence="20">The sequence shown here is derived from an EMBL/GenBank/DDBJ whole genome shotgun (WGS) entry which is preliminary data.</text>
</comment>
<dbReference type="EC" id="7.2.2.14" evidence="4"/>
<dbReference type="Pfam" id="PF13246">
    <property type="entry name" value="Cation_ATPase"/>
    <property type="match status" value="1"/>
</dbReference>
<feature type="transmembrane region" description="Helical" evidence="18">
    <location>
        <begin position="741"/>
        <end position="764"/>
    </location>
</feature>
<dbReference type="GO" id="GO:0005886">
    <property type="term" value="C:plasma membrane"/>
    <property type="evidence" value="ECO:0007669"/>
    <property type="project" value="UniProtKB-SubCell"/>
</dbReference>
<evidence type="ECO:0000256" key="11">
    <source>
        <dbReference type="ARBA" id="ARBA00022840"/>
    </source>
</evidence>
<evidence type="ECO:0000256" key="4">
    <source>
        <dbReference type="ARBA" id="ARBA00012786"/>
    </source>
</evidence>
<evidence type="ECO:0000313" key="21">
    <source>
        <dbReference type="Proteomes" id="UP000013085"/>
    </source>
</evidence>
<dbReference type="SUPFAM" id="SSF56784">
    <property type="entry name" value="HAD-like"/>
    <property type="match status" value="1"/>
</dbReference>
<evidence type="ECO:0000256" key="3">
    <source>
        <dbReference type="ARBA" id="ARBA00008746"/>
    </source>
</evidence>
<dbReference type="PRINTS" id="PR01836">
    <property type="entry name" value="MGATPASE"/>
</dbReference>
<evidence type="ECO:0000256" key="17">
    <source>
        <dbReference type="ARBA" id="ARBA00047295"/>
    </source>
</evidence>
<accession>A0A0E2HLZ6</accession>
<dbReference type="InterPro" id="IPR036412">
    <property type="entry name" value="HAD-like_sf"/>
</dbReference>
<dbReference type="SMART" id="SM00831">
    <property type="entry name" value="Cation_ATPase_N"/>
    <property type="match status" value="1"/>
</dbReference>
<dbReference type="Gene3D" id="3.40.1110.10">
    <property type="entry name" value="Calcium-transporting ATPase, cytoplasmic domain N"/>
    <property type="match status" value="1"/>
</dbReference>
<dbReference type="PROSITE" id="PS00154">
    <property type="entry name" value="ATPASE_E1_E2"/>
    <property type="match status" value="1"/>
</dbReference>
<dbReference type="SUPFAM" id="SSF81665">
    <property type="entry name" value="Calcium ATPase, transmembrane domain M"/>
    <property type="match status" value="1"/>
</dbReference>
<dbReference type="EMBL" id="AGYR01000036">
    <property type="protein sequence ID" value="ENZ13049.1"/>
    <property type="molecule type" value="Genomic_DNA"/>
</dbReference>
<dbReference type="Gene3D" id="1.20.1110.10">
    <property type="entry name" value="Calcium-transporting ATPase, transmembrane domain"/>
    <property type="match status" value="1"/>
</dbReference>
<evidence type="ECO:0000256" key="8">
    <source>
        <dbReference type="ARBA" id="ARBA00022553"/>
    </source>
</evidence>
<keyword evidence="11" id="KW-0067">ATP-binding</keyword>
<dbReference type="Pfam" id="PF00690">
    <property type="entry name" value="Cation_ATPase_N"/>
    <property type="match status" value="1"/>
</dbReference>
<keyword evidence="7" id="KW-0997">Cell inner membrane</keyword>
<keyword evidence="6" id="KW-1003">Cell membrane</keyword>
<dbReference type="PATRIC" id="fig|999408.3.peg.3604"/>
<dbReference type="GO" id="GO:0016887">
    <property type="term" value="F:ATP hydrolysis activity"/>
    <property type="evidence" value="ECO:0007669"/>
    <property type="project" value="InterPro"/>
</dbReference>
<evidence type="ECO:0000256" key="18">
    <source>
        <dbReference type="SAM" id="Phobius"/>
    </source>
</evidence>
<feature type="domain" description="Cation-transporting P-type ATPase N-terminal" evidence="19">
    <location>
        <begin position="13"/>
        <end position="86"/>
    </location>
</feature>
<dbReference type="NCBIfam" id="TIGR01494">
    <property type="entry name" value="ATPase_P-type"/>
    <property type="match status" value="2"/>
</dbReference>
<proteinExistence type="inferred from homology"/>
<dbReference type="HOGENOM" id="CLU_002360_6_3_9"/>
<dbReference type="RefSeq" id="WP_002593526.1">
    <property type="nucleotide sequence ID" value="NZ_KB850978.1"/>
</dbReference>
<evidence type="ECO:0000256" key="14">
    <source>
        <dbReference type="ARBA" id="ARBA00022989"/>
    </source>
</evidence>
<evidence type="ECO:0000256" key="10">
    <source>
        <dbReference type="ARBA" id="ARBA00022741"/>
    </source>
</evidence>